<evidence type="ECO:0000256" key="1">
    <source>
        <dbReference type="ARBA" id="ARBA00000707"/>
    </source>
</evidence>
<dbReference type="Proteomes" id="UP000838763">
    <property type="component" value="Unassembled WGS sequence"/>
</dbReference>
<dbReference type="PROSITE" id="PS50802">
    <property type="entry name" value="OTU"/>
    <property type="match status" value="1"/>
</dbReference>
<keyword evidence="4" id="KW-0833">Ubl conjugation pathway</keyword>
<keyword evidence="10" id="KW-1185">Reference proteome</keyword>
<name>A0A9P1M6E5_9PEZI</name>
<evidence type="ECO:0000313" key="9">
    <source>
        <dbReference type="EMBL" id="CAI4211252.1"/>
    </source>
</evidence>
<feature type="domain" description="OTU" evidence="8">
    <location>
        <begin position="62"/>
        <end position="272"/>
    </location>
</feature>
<dbReference type="OrthoDB" id="18915at2759"/>
<dbReference type="GO" id="GO:0006508">
    <property type="term" value="P:proteolysis"/>
    <property type="evidence" value="ECO:0007669"/>
    <property type="project" value="UniProtKB-KW"/>
</dbReference>
<dbReference type="PANTHER" id="PTHR12931">
    <property type="entry name" value="UBIQUITIN THIOLESTERASE PROTEIN OTUB"/>
    <property type="match status" value="1"/>
</dbReference>
<comment type="catalytic activity">
    <reaction evidence="1">
        <text>Thiol-dependent hydrolysis of ester, thioester, amide, peptide and isopeptide bonds formed by the C-terminal Gly of ubiquitin (a 76-residue protein attached to proteins as an intracellular targeting signal).</text>
        <dbReference type="EC" id="3.4.19.12"/>
    </reaction>
</comment>
<evidence type="ECO:0000256" key="5">
    <source>
        <dbReference type="ARBA" id="ARBA00022801"/>
    </source>
</evidence>
<dbReference type="EC" id="3.4.19.12" evidence="2"/>
<dbReference type="InterPro" id="IPR003323">
    <property type="entry name" value="OTU_dom"/>
</dbReference>
<dbReference type="GO" id="GO:0071108">
    <property type="term" value="P:protein K48-linked deubiquitination"/>
    <property type="evidence" value="ECO:0007669"/>
    <property type="project" value="TreeGrafter"/>
</dbReference>
<dbReference type="CDD" id="cd22749">
    <property type="entry name" value="Otubain_C65"/>
    <property type="match status" value="1"/>
</dbReference>
<dbReference type="PANTHER" id="PTHR12931:SF15">
    <property type="entry name" value="UBIQUITIN THIOESTERASE OTUBAIN-LIKE"/>
    <property type="match status" value="1"/>
</dbReference>
<evidence type="ECO:0000256" key="3">
    <source>
        <dbReference type="ARBA" id="ARBA00022670"/>
    </source>
</evidence>
<protein>
    <recommendedName>
        <fullName evidence="2">ubiquitinyl hydrolase 1</fullName>
        <ecNumber evidence="2">3.4.19.12</ecNumber>
    </recommendedName>
</protein>
<organism evidence="9 10">
    <name type="scientific">Parascedosporium putredinis</name>
    <dbReference type="NCBI Taxonomy" id="1442378"/>
    <lineage>
        <taxon>Eukaryota</taxon>
        <taxon>Fungi</taxon>
        <taxon>Dikarya</taxon>
        <taxon>Ascomycota</taxon>
        <taxon>Pezizomycotina</taxon>
        <taxon>Sordariomycetes</taxon>
        <taxon>Hypocreomycetidae</taxon>
        <taxon>Microascales</taxon>
        <taxon>Microascaceae</taxon>
        <taxon>Parascedosporium</taxon>
    </lineage>
</organism>
<evidence type="ECO:0000256" key="4">
    <source>
        <dbReference type="ARBA" id="ARBA00022786"/>
    </source>
</evidence>
<evidence type="ECO:0000256" key="2">
    <source>
        <dbReference type="ARBA" id="ARBA00012759"/>
    </source>
</evidence>
<dbReference type="AlphaFoldDB" id="A0A9P1M6E5"/>
<dbReference type="Gene3D" id="3.30.200.60">
    <property type="entry name" value="Peptidase C65 Otubain, subdomain 1"/>
    <property type="match status" value="1"/>
</dbReference>
<dbReference type="SUPFAM" id="SSF54001">
    <property type="entry name" value="Cysteine proteinases"/>
    <property type="match status" value="1"/>
</dbReference>
<keyword evidence="6" id="KW-0788">Thiol protease</keyword>
<dbReference type="InterPro" id="IPR019400">
    <property type="entry name" value="Peptidase_C65_otubain"/>
</dbReference>
<evidence type="ECO:0000256" key="7">
    <source>
        <dbReference type="SAM" id="MobiDB-lite"/>
    </source>
</evidence>
<keyword evidence="5" id="KW-0378">Hydrolase</keyword>
<dbReference type="InterPro" id="IPR042468">
    <property type="entry name" value="Peptidase_C65_otubain_sub1"/>
</dbReference>
<proteinExistence type="predicted"/>
<accession>A0A9P1M6E5</accession>
<dbReference type="GO" id="GO:0005634">
    <property type="term" value="C:nucleus"/>
    <property type="evidence" value="ECO:0007669"/>
    <property type="project" value="TreeGrafter"/>
</dbReference>
<evidence type="ECO:0000259" key="8">
    <source>
        <dbReference type="PROSITE" id="PS50802"/>
    </source>
</evidence>
<dbReference type="InterPro" id="IPR038765">
    <property type="entry name" value="Papain-like_cys_pep_sf"/>
</dbReference>
<reference evidence="9" key="1">
    <citation type="submission" date="2022-11" db="EMBL/GenBank/DDBJ databases">
        <authorList>
            <person name="Scott C."/>
            <person name="Bruce N."/>
        </authorList>
    </citation>
    <scope>NUCLEOTIDE SEQUENCE</scope>
</reference>
<evidence type="ECO:0000313" key="10">
    <source>
        <dbReference type="Proteomes" id="UP000838763"/>
    </source>
</evidence>
<dbReference type="EMBL" id="CALLCH030000001">
    <property type="protein sequence ID" value="CAI4211252.1"/>
    <property type="molecule type" value="Genomic_DNA"/>
</dbReference>
<dbReference type="GO" id="GO:0004843">
    <property type="term" value="F:cysteine-type deubiquitinase activity"/>
    <property type="evidence" value="ECO:0007669"/>
    <property type="project" value="UniProtKB-EC"/>
</dbReference>
<dbReference type="GO" id="GO:0043130">
    <property type="term" value="F:ubiquitin binding"/>
    <property type="evidence" value="ECO:0007669"/>
    <property type="project" value="TreeGrafter"/>
</dbReference>
<feature type="region of interest" description="Disordered" evidence="7">
    <location>
        <begin position="429"/>
        <end position="462"/>
    </location>
</feature>
<comment type="caution">
    <text evidence="9">The sequence shown here is derived from an EMBL/GenBank/DDBJ whole genome shotgun (WGS) entry which is preliminary data.</text>
</comment>
<evidence type="ECO:0000256" key="6">
    <source>
        <dbReference type="ARBA" id="ARBA00022807"/>
    </source>
</evidence>
<gene>
    <name evidence="9" type="ORF">PPNO1_LOCUS1050</name>
</gene>
<sequence>MEPTHLLQDELAAQEAAAREFQPRLDGPLVGERTPSTAISNEYAKADPVYVEKTLALPNLYSHYRPVQGDGNCGWRAIGFGYFETLIHNGDRNQVEAEVARITSLNQVLISTGYSTFVFEDMVEETVRLLKDIAARMMDPNAAMAVLMDRFNDRECSNALIYHFRLLAGACLKSYPAMYEPFIPADLGVAGYCSDVLERIDREIEHLGIILLVNMLLKPINLILEIAYLDRSPGSQVNIYRFPDGAETQEPAVGSVIYLLYRPDHYDLLYRPTVNIQVNRVASFSHQPIESHARLDAFSTVDFEPLNIIPGFSYASTSMSALESQGLSPTMGGGNFVAVGPSAWMHPSTFTSTRPCGGTDASALEASRCSWYSSRVSCTRSERSGYISIALQPGVFQARGSNFTEPGFTTAMFKNSHYNKAHYNNPDFHPEEWVPDDDCGERSGSSGGQGPRKLEISMSNDY</sequence>
<dbReference type="InterPro" id="IPR042467">
    <property type="entry name" value="Peptidase_C65_otubain_sub2"/>
</dbReference>
<dbReference type="Pfam" id="PF10275">
    <property type="entry name" value="Peptidase_C65"/>
    <property type="match status" value="1"/>
</dbReference>
<dbReference type="Gene3D" id="1.20.1300.20">
    <property type="entry name" value="Peptidase C65 Otubain, subdomain 2"/>
    <property type="match status" value="1"/>
</dbReference>
<keyword evidence="3" id="KW-0645">Protease</keyword>